<dbReference type="SUPFAM" id="SSF50978">
    <property type="entry name" value="WD40 repeat-like"/>
    <property type="match status" value="1"/>
</dbReference>
<dbReference type="Gene3D" id="2.130.10.10">
    <property type="entry name" value="YVTN repeat-like/Quinoprotein amine dehydrogenase"/>
    <property type="match status" value="1"/>
</dbReference>
<gene>
    <name evidence="1" type="ORF">C5167_040120</name>
</gene>
<keyword evidence="2" id="KW-1185">Reference proteome</keyword>
<evidence type="ECO:0000313" key="2">
    <source>
        <dbReference type="Proteomes" id="UP000316621"/>
    </source>
</evidence>
<protein>
    <submittedName>
        <fullName evidence="1">Uncharacterized protein</fullName>
    </submittedName>
</protein>
<dbReference type="AlphaFoldDB" id="A0A4Y7IID2"/>
<dbReference type="InterPro" id="IPR036322">
    <property type="entry name" value="WD40_repeat_dom_sf"/>
</dbReference>
<reference evidence="1 2" key="1">
    <citation type="journal article" date="2018" name="Science">
        <title>The opium poppy genome and morphinan production.</title>
        <authorList>
            <person name="Guo L."/>
            <person name="Winzer T."/>
            <person name="Yang X."/>
            <person name="Li Y."/>
            <person name="Ning Z."/>
            <person name="He Z."/>
            <person name="Teodor R."/>
            <person name="Lu Y."/>
            <person name="Bowser T.A."/>
            <person name="Graham I.A."/>
            <person name="Ye K."/>
        </authorList>
    </citation>
    <scope>NUCLEOTIDE SEQUENCE [LARGE SCALE GENOMIC DNA]</scope>
    <source>
        <strain evidence="2">cv. HN1</strain>
        <tissue evidence="1">Leaves</tissue>
    </source>
</reference>
<dbReference type="InterPro" id="IPR015943">
    <property type="entry name" value="WD40/YVTN_repeat-like_dom_sf"/>
</dbReference>
<organism evidence="1 2">
    <name type="scientific">Papaver somniferum</name>
    <name type="common">Opium poppy</name>
    <dbReference type="NCBI Taxonomy" id="3469"/>
    <lineage>
        <taxon>Eukaryota</taxon>
        <taxon>Viridiplantae</taxon>
        <taxon>Streptophyta</taxon>
        <taxon>Embryophyta</taxon>
        <taxon>Tracheophyta</taxon>
        <taxon>Spermatophyta</taxon>
        <taxon>Magnoliopsida</taxon>
        <taxon>Ranunculales</taxon>
        <taxon>Papaveraceae</taxon>
        <taxon>Papaveroideae</taxon>
        <taxon>Papaver</taxon>
    </lineage>
</organism>
<dbReference type="STRING" id="3469.A0A4Y7IID2"/>
<dbReference type="EMBL" id="CM010715">
    <property type="protein sequence ID" value="RZC47198.1"/>
    <property type="molecule type" value="Genomic_DNA"/>
</dbReference>
<dbReference type="InterPro" id="IPR001680">
    <property type="entry name" value="WD40_rpt"/>
</dbReference>
<proteinExistence type="predicted"/>
<sequence>MKVPRSNQYPTRMTSRSGLVPALYLNLSVETNCCDREMRAHPKFGSSCSYDGKVVIWKEEKAPGALVGSGLLVPVQKLVSGGCDNILKDFQNSTIASASQDGTVIIWTVAEEGDHQ</sequence>
<dbReference type="Gramene" id="RZC47198">
    <property type="protein sequence ID" value="RZC47198"/>
    <property type="gene ID" value="C5167_040120"/>
</dbReference>
<evidence type="ECO:0000313" key="1">
    <source>
        <dbReference type="EMBL" id="RZC47198.1"/>
    </source>
</evidence>
<dbReference type="Proteomes" id="UP000316621">
    <property type="component" value="Chromosome 1"/>
</dbReference>
<name>A0A4Y7IID2_PAPSO</name>
<dbReference type="Pfam" id="PF00400">
    <property type="entry name" value="WD40"/>
    <property type="match status" value="1"/>
</dbReference>
<accession>A0A4Y7IID2</accession>